<dbReference type="AlphaFoldDB" id="A0AAP8MW84"/>
<evidence type="ECO:0000313" key="1">
    <source>
        <dbReference type="EMBL" id="PMP09205.1"/>
    </source>
</evidence>
<dbReference type="EMBL" id="MDBO01000087">
    <property type="protein sequence ID" value="PMP09205.1"/>
    <property type="molecule type" value="Genomic_DNA"/>
</dbReference>
<reference evidence="2" key="1">
    <citation type="submission" date="2016-07" db="EMBL/GenBank/DDBJ databases">
        <title>Nontailed viruses are major unrecognized killers of bacteria in the ocean.</title>
        <authorList>
            <person name="Kauffman K."/>
            <person name="Hussain F."/>
            <person name="Yang J."/>
            <person name="Arevalo P."/>
            <person name="Brown J."/>
            <person name="Cutler M."/>
            <person name="Kelly L."/>
            <person name="Polz M.F."/>
        </authorList>
    </citation>
    <scope>NUCLEOTIDE SEQUENCE [LARGE SCALE GENOMIC DNA]</scope>
    <source>
        <strain evidence="2">10N.222.49.A5</strain>
    </source>
</reference>
<dbReference type="RefSeq" id="WP_102477953.1">
    <property type="nucleotide sequence ID" value="NZ_MDBO01000087.1"/>
</dbReference>
<sequence length="271" mass="29855">MKKYSGLLMISALLLGGCGGEDSGGVNIPKAELKTDEINFYAFNLIYQGMALNDPKYQPISVDMSFDNPITGIQTNQTNLQNYMFASGGVMTIPDSEKNALDLIDYKLSFKDSKQALATGTFPIQFKDGKSQPLIFATGDTTQSPSNYQVSVVERPTPSNSANGTFPVYFMNTTNEPVKLDLYYDDAIYTDATQASVKSQTLSQQINIQSSELKADVQVTDSKGNITKCPVGAEYQDTMPDREKKSWILVLVPLLKNSQTVLTCQHYPYPL</sequence>
<evidence type="ECO:0000313" key="2">
    <source>
        <dbReference type="Proteomes" id="UP000235611"/>
    </source>
</evidence>
<gene>
    <name evidence="1" type="ORF">BCS93_03310</name>
</gene>
<organism evidence="1 2">
    <name type="scientific">Vibrio breoganii</name>
    <dbReference type="NCBI Taxonomy" id="553239"/>
    <lineage>
        <taxon>Bacteria</taxon>
        <taxon>Pseudomonadati</taxon>
        <taxon>Pseudomonadota</taxon>
        <taxon>Gammaproteobacteria</taxon>
        <taxon>Vibrionales</taxon>
        <taxon>Vibrionaceae</taxon>
        <taxon>Vibrio</taxon>
    </lineage>
</organism>
<proteinExistence type="predicted"/>
<protein>
    <recommendedName>
        <fullName evidence="3">Lipoprotein</fullName>
    </recommendedName>
</protein>
<name>A0AAP8MW84_9VIBR</name>
<comment type="caution">
    <text evidence="1">The sequence shown here is derived from an EMBL/GenBank/DDBJ whole genome shotgun (WGS) entry which is preliminary data.</text>
</comment>
<evidence type="ECO:0008006" key="3">
    <source>
        <dbReference type="Google" id="ProtNLM"/>
    </source>
</evidence>
<accession>A0AAP8MW84</accession>
<dbReference type="Proteomes" id="UP000235611">
    <property type="component" value="Unassembled WGS sequence"/>
</dbReference>
<dbReference type="PROSITE" id="PS51257">
    <property type="entry name" value="PROKAR_LIPOPROTEIN"/>
    <property type="match status" value="1"/>
</dbReference>